<dbReference type="OrthoDB" id="9801055at2"/>
<keyword evidence="3 8" id="KW-0133">Cell shape</keyword>
<evidence type="ECO:0000256" key="4">
    <source>
        <dbReference type="ARBA" id="ARBA00022984"/>
    </source>
</evidence>
<evidence type="ECO:0000256" key="3">
    <source>
        <dbReference type="ARBA" id="ARBA00022960"/>
    </source>
</evidence>
<evidence type="ECO:0000313" key="10">
    <source>
        <dbReference type="Proteomes" id="UP000285120"/>
    </source>
</evidence>
<sequence>MERPIGVIDSGLGGLTVAKEISRQLPKERMVYIGDTARCPYGPRPVEEVRAYTWEMIDRLLEENIKMLIIACNTATAVVLEEVKESLTIPVIGVVQPGAITALKVTANNHVAVIGTEGTIASGAYNEALHTINANVKVDSISCPPFVPLVENGYTDKEEAIEVITNTLQPLLSSSFDTMILGCTHYPLLQELIQEVVGENISLISSGDETAREVSTILHYNNDLASEEALEDNIYYTTGPAESFKEMAEEWLQNDELAVYSIQLSKTSAQK</sequence>
<feature type="binding site" evidence="8">
    <location>
        <begin position="73"/>
        <end position="74"/>
    </location>
    <ligand>
        <name>substrate</name>
    </ligand>
</feature>
<evidence type="ECO:0000256" key="7">
    <source>
        <dbReference type="ARBA" id="ARBA00070053"/>
    </source>
</evidence>
<gene>
    <name evidence="8" type="primary">murI</name>
    <name evidence="9" type="ORF">ATL39_1399</name>
</gene>
<comment type="caution">
    <text evidence="9">The sequence shown here is derived from an EMBL/GenBank/DDBJ whole genome shotgun (WGS) entry which is preliminary data.</text>
</comment>
<keyword evidence="5 8" id="KW-0413">Isomerase</keyword>
<evidence type="ECO:0000256" key="5">
    <source>
        <dbReference type="ARBA" id="ARBA00023235"/>
    </source>
</evidence>
<comment type="pathway">
    <text evidence="8">Cell wall biogenesis; peptidoglycan biosynthesis.</text>
</comment>
<keyword evidence="6 8" id="KW-0961">Cell wall biogenesis/degradation</keyword>
<dbReference type="AlphaFoldDB" id="A0A419V761"/>
<proteinExistence type="inferred from homology"/>
<comment type="similarity">
    <text evidence="8">Belongs to the aspartate/glutamate racemases family.</text>
</comment>
<dbReference type="InterPro" id="IPR004391">
    <property type="entry name" value="Glu_race"/>
</dbReference>
<dbReference type="GO" id="GO:0042802">
    <property type="term" value="F:identical protein binding"/>
    <property type="evidence" value="ECO:0007669"/>
    <property type="project" value="UniProtKB-ARBA"/>
</dbReference>
<dbReference type="GO" id="GO:0008881">
    <property type="term" value="F:glutamate racemase activity"/>
    <property type="evidence" value="ECO:0007669"/>
    <property type="project" value="UniProtKB-UniRule"/>
</dbReference>
<dbReference type="Proteomes" id="UP000285120">
    <property type="component" value="Unassembled WGS sequence"/>
</dbReference>
<dbReference type="GO" id="GO:0071555">
    <property type="term" value="P:cell wall organization"/>
    <property type="evidence" value="ECO:0007669"/>
    <property type="project" value="UniProtKB-KW"/>
</dbReference>
<dbReference type="UniPathway" id="UPA00219"/>
<feature type="active site" description="Proton donor/acceptor" evidence="8">
    <location>
        <position position="183"/>
    </location>
</feature>
<dbReference type="InterPro" id="IPR001920">
    <property type="entry name" value="Asp/Glu_race"/>
</dbReference>
<dbReference type="PANTHER" id="PTHR21198">
    <property type="entry name" value="GLUTAMATE RACEMASE"/>
    <property type="match status" value="1"/>
</dbReference>
<dbReference type="PANTHER" id="PTHR21198:SF2">
    <property type="entry name" value="GLUTAMATE RACEMASE"/>
    <property type="match status" value="1"/>
</dbReference>
<dbReference type="EC" id="5.1.1.3" evidence="2 8"/>
<keyword evidence="4 8" id="KW-0573">Peptidoglycan synthesis</keyword>
<dbReference type="GO" id="GO:0008360">
    <property type="term" value="P:regulation of cell shape"/>
    <property type="evidence" value="ECO:0007669"/>
    <property type="project" value="UniProtKB-KW"/>
</dbReference>
<feature type="binding site" evidence="8">
    <location>
        <begin position="184"/>
        <end position="185"/>
    </location>
    <ligand>
        <name>substrate</name>
    </ligand>
</feature>
<feature type="binding site" evidence="8">
    <location>
        <begin position="9"/>
        <end position="10"/>
    </location>
    <ligand>
        <name>substrate</name>
    </ligand>
</feature>
<dbReference type="NCBIfam" id="TIGR00067">
    <property type="entry name" value="glut_race"/>
    <property type="match status" value="1"/>
</dbReference>
<dbReference type="InterPro" id="IPR018187">
    <property type="entry name" value="Asp/Glu_racemase_AS_1"/>
</dbReference>
<dbReference type="InterPro" id="IPR033134">
    <property type="entry name" value="Asp/Glu_racemase_AS_2"/>
</dbReference>
<evidence type="ECO:0000256" key="8">
    <source>
        <dbReference type="HAMAP-Rule" id="MF_00258"/>
    </source>
</evidence>
<comment type="catalytic activity">
    <reaction evidence="1 8">
        <text>L-glutamate = D-glutamate</text>
        <dbReference type="Rhea" id="RHEA:12813"/>
        <dbReference type="ChEBI" id="CHEBI:29985"/>
        <dbReference type="ChEBI" id="CHEBI:29986"/>
        <dbReference type="EC" id="5.1.1.3"/>
    </reaction>
</comment>
<feature type="active site" description="Proton donor/acceptor" evidence="8">
    <location>
        <position position="72"/>
    </location>
</feature>
<dbReference type="PROSITE" id="PS00924">
    <property type="entry name" value="ASP_GLU_RACEMASE_2"/>
    <property type="match status" value="1"/>
</dbReference>
<dbReference type="RefSeq" id="WP_120192559.1">
    <property type="nucleotide sequence ID" value="NZ_RAPK01000007.1"/>
</dbReference>
<name>A0A419V761_9BACL</name>
<comment type="function">
    <text evidence="8">Provides the (R)-glutamate required for cell wall biosynthesis.</text>
</comment>
<feature type="binding site" evidence="8">
    <location>
        <begin position="41"/>
        <end position="42"/>
    </location>
    <ligand>
        <name>substrate</name>
    </ligand>
</feature>
<keyword evidence="10" id="KW-1185">Reference proteome</keyword>
<dbReference type="Gene3D" id="3.40.50.1860">
    <property type="match status" value="2"/>
</dbReference>
<dbReference type="NCBIfam" id="NF002035">
    <property type="entry name" value="PRK00865.1-3"/>
    <property type="match status" value="1"/>
</dbReference>
<dbReference type="FunFam" id="3.40.50.1860:FF:000002">
    <property type="entry name" value="Glutamate racemase"/>
    <property type="match status" value="1"/>
</dbReference>
<dbReference type="SUPFAM" id="SSF53681">
    <property type="entry name" value="Aspartate/glutamate racemase"/>
    <property type="match status" value="2"/>
</dbReference>
<accession>A0A419V761</accession>
<evidence type="ECO:0000256" key="6">
    <source>
        <dbReference type="ARBA" id="ARBA00023316"/>
    </source>
</evidence>
<dbReference type="InterPro" id="IPR015942">
    <property type="entry name" value="Asp/Glu/hydantoin_racemase"/>
</dbReference>
<dbReference type="Pfam" id="PF01177">
    <property type="entry name" value="Asp_Glu_race"/>
    <property type="match status" value="1"/>
</dbReference>
<evidence type="ECO:0000256" key="1">
    <source>
        <dbReference type="ARBA" id="ARBA00001602"/>
    </source>
</evidence>
<dbReference type="HAMAP" id="MF_00258">
    <property type="entry name" value="Glu_racemase"/>
    <property type="match status" value="1"/>
</dbReference>
<reference evidence="9 10" key="1">
    <citation type="submission" date="2018-09" db="EMBL/GenBank/DDBJ databases">
        <title>Genomic Encyclopedia of Archaeal and Bacterial Type Strains, Phase II (KMG-II): from individual species to whole genera.</title>
        <authorList>
            <person name="Goeker M."/>
        </authorList>
    </citation>
    <scope>NUCLEOTIDE SEQUENCE [LARGE SCALE GENOMIC DNA]</scope>
    <source>
        <strain evidence="9 10">DSM 17008</strain>
    </source>
</reference>
<dbReference type="EMBL" id="RAPK01000007">
    <property type="protein sequence ID" value="RKD75697.1"/>
    <property type="molecule type" value="Genomic_DNA"/>
</dbReference>
<evidence type="ECO:0000313" key="9">
    <source>
        <dbReference type="EMBL" id="RKD75697.1"/>
    </source>
</evidence>
<dbReference type="GO" id="GO:0009252">
    <property type="term" value="P:peptidoglycan biosynthetic process"/>
    <property type="evidence" value="ECO:0007669"/>
    <property type="project" value="UniProtKB-UniRule"/>
</dbReference>
<organism evidence="9 10">
    <name type="scientific">Sinobaca qinghaiensis</name>
    <dbReference type="NCBI Taxonomy" id="342944"/>
    <lineage>
        <taxon>Bacteria</taxon>
        <taxon>Bacillati</taxon>
        <taxon>Bacillota</taxon>
        <taxon>Bacilli</taxon>
        <taxon>Bacillales</taxon>
        <taxon>Sporolactobacillaceae</taxon>
        <taxon>Sinobaca</taxon>
    </lineage>
</organism>
<dbReference type="PROSITE" id="PS00923">
    <property type="entry name" value="ASP_GLU_RACEMASE_1"/>
    <property type="match status" value="1"/>
</dbReference>
<protein>
    <recommendedName>
        <fullName evidence="7 8">Glutamate racemase</fullName>
        <ecNumber evidence="2 8">5.1.1.3</ecNumber>
    </recommendedName>
</protein>
<evidence type="ECO:0000256" key="2">
    <source>
        <dbReference type="ARBA" id="ARBA00013090"/>
    </source>
</evidence>